<evidence type="ECO:0000313" key="2">
    <source>
        <dbReference type="EMBL" id="VDP15166.1"/>
    </source>
</evidence>
<organism evidence="3 4">
    <name type="scientific">Heligmosomoides polygyrus</name>
    <name type="common">Parasitic roundworm</name>
    <dbReference type="NCBI Taxonomy" id="6339"/>
    <lineage>
        <taxon>Eukaryota</taxon>
        <taxon>Metazoa</taxon>
        <taxon>Ecdysozoa</taxon>
        <taxon>Nematoda</taxon>
        <taxon>Chromadorea</taxon>
        <taxon>Rhabditida</taxon>
        <taxon>Rhabditina</taxon>
        <taxon>Rhabditomorpha</taxon>
        <taxon>Strongyloidea</taxon>
        <taxon>Heligmosomidae</taxon>
        <taxon>Heligmosomoides</taxon>
    </lineage>
</organism>
<dbReference type="PANTHER" id="PTHR46068:SF1">
    <property type="entry name" value="TRANSPOSASE IS30-LIKE HTH DOMAIN-CONTAINING PROTEIN"/>
    <property type="match status" value="1"/>
</dbReference>
<dbReference type="GO" id="GO:0003676">
    <property type="term" value="F:nucleic acid binding"/>
    <property type="evidence" value="ECO:0007669"/>
    <property type="project" value="InterPro"/>
</dbReference>
<feature type="region of interest" description="Disordered" evidence="1">
    <location>
        <begin position="32"/>
        <end position="52"/>
    </location>
</feature>
<dbReference type="OrthoDB" id="5850996at2759"/>
<reference evidence="2 3" key="1">
    <citation type="submission" date="2018-11" db="EMBL/GenBank/DDBJ databases">
        <authorList>
            <consortium name="Pathogen Informatics"/>
        </authorList>
    </citation>
    <scope>NUCLEOTIDE SEQUENCE [LARGE SCALE GENOMIC DNA]</scope>
</reference>
<evidence type="ECO:0000313" key="4">
    <source>
        <dbReference type="WBParaSite" id="HPBE_0001945501-mRNA-1"/>
    </source>
</evidence>
<evidence type="ECO:0000256" key="1">
    <source>
        <dbReference type="SAM" id="MobiDB-lite"/>
    </source>
</evidence>
<dbReference type="EMBL" id="UZAH01031373">
    <property type="protein sequence ID" value="VDP15166.1"/>
    <property type="molecule type" value="Genomic_DNA"/>
</dbReference>
<reference evidence="4" key="2">
    <citation type="submission" date="2019-09" db="UniProtKB">
        <authorList>
            <consortium name="WormBaseParasite"/>
        </authorList>
    </citation>
    <scope>IDENTIFICATION</scope>
</reference>
<dbReference type="Gene3D" id="3.30.420.10">
    <property type="entry name" value="Ribonuclease H-like superfamily/Ribonuclease H"/>
    <property type="match status" value="1"/>
</dbReference>
<keyword evidence="3" id="KW-1185">Reference proteome</keyword>
<accession>A0A183GBH7</accession>
<dbReference type="AlphaFoldDB" id="A0A183GBH7"/>
<dbReference type="PANTHER" id="PTHR46068">
    <property type="entry name" value="PROTEIN CBG27172"/>
    <property type="match status" value="1"/>
</dbReference>
<accession>A0A3P8F5X7</accession>
<name>A0A183GBH7_HELPZ</name>
<protein>
    <submittedName>
        <fullName evidence="4">Transposase</fullName>
    </submittedName>
</protein>
<proteinExistence type="predicted"/>
<dbReference type="InterPro" id="IPR036397">
    <property type="entry name" value="RNaseH_sf"/>
</dbReference>
<evidence type="ECO:0000313" key="3">
    <source>
        <dbReference type="Proteomes" id="UP000050761"/>
    </source>
</evidence>
<gene>
    <name evidence="2" type="ORF">HPBE_LOCUS19454</name>
</gene>
<dbReference type="WBParaSite" id="HPBE_0001945501-mRNA-1">
    <property type="protein sequence ID" value="HPBE_0001945501-mRNA-1"/>
    <property type="gene ID" value="HPBE_0001945501"/>
</dbReference>
<dbReference type="Proteomes" id="UP000050761">
    <property type="component" value="Unassembled WGS sequence"/>
</dbReference>
<sequence>MEKGNLTDIVRLLDVARPTVSKTILCFKELGHEGDRPERGRPGSRGSSKSGSVLRIAKRELGLKPYKLPKAHFLGPDSSTIPVVSLTYRGFTISAYVVRAAGRGWERILFTNEKLFTVEQKHNRQNHRMWLTGAASTSAIVEHRQNVQSVLVWAQSAPPARSLVFLDKGVKIDKDVYQEDILESVVRRWGSQYFGNTHWTFQRDSAP</sequence>
<feature type="compositionally biased region" description="Basic and acidic residues" evidence="1">
    <location>
        <begin position="32"/>
        <end position="41"/>
    </location>
</feature>